<protein>
    <submittedName>
        <fullName evidence="10">Polar amino acid transport system ATP-binding protein</fullName>
    </submittedName>
</protein>
<keyword evidence="6 10" id="KW-0067">ATP-binding</keyword>
<keyword evidence="4" id="KW-1003">Cell membrane</keyword>
<gene>
    <name evidence="10" type="ORF">QF035_007905</name>
</gene>
<dbReference type="PANTHER" id="PTHR43166:SF9">
    <property type="entry name" value="GLUTAMATE_ASPARTATE IMPORT ATP-BINDING PROTEIN GLTL"/>
    <property type="match status" value="1"/>
</dbReference>
<organism evidence="10 11">
    <name type="scientific">Streptomyces umbrinus</name>
    <dbReference type="NCBI Taxonomy" id="67370"/>
    <lineage>
        <taxon>Bacteria</taxon>
        <taxon>Bacillati</taxon>
        <taxon>Actinomycetota</taxon>
        <taxon>Actinomycetes</taxon>
        <taxon>Kitasatosporales</taxon>
        <taxon>Streptomycetaceae</taxon>
        <taxon>Streptomyces</taxon>
        <taxon>Streptomyces phaeochromogenes group</taxon>
    </lineage>
</organism>
<evidence type="ECO:0000256" key="7">
    <source>
        <dbReference type="ARBA" id="ARBA00022970"/>
    </source>
</evidence>
<dbReference type="SMART" id="SM00382">
    <property type="entry name" value="AAA"/>
    <property type="match status" value="1"/>
</dbReference>
<keyword evidence="7" id="KW-0029">Amino-acid transport</keyword>
<dbReference type="InterPro" id="IPR003439">
    <property type="entry name" value="ABC_transporter-like_ATP-bd"/>
</dbReference>
<accession>A0ABU0T3S0</accession>
<dbReference type="SUPFAM" id="SSF52540">
    <property type="entry name" value="P-loop containing nucleoside triphosphate hydrolases"/>
    <property type="match status" value="1"/>
</dbReference>
<evidence type="ECO:0000256" key="1">
    <source>
        <dbReference type="ARBA" id="ARBA00004202"/>
    </source>
</evidence>
<dbReference type="EMBL" id="JAUSZI010000002">
    <property type="protein sequence ID" value="MDQ1030323.1"/>
    <property type="molecule type" value="Genomic_DNA"/>
</dbReference>
<evidence type="ECO:0000313" key="10">
    <source>
        <dbReference type="EMBL" id="MDQ1030323.1"/>
    </source>
</evidence>
<dbReference type="InterPro" id="IPR050086">
    <property type="entry name" value="MetN_ABC_transporter-like"/>
</dbReference>
<dbReference type="InterPro" id="IPR017871">
    <property type="entry name" value="ABC_transporter-like_CS"/>
</dbReference>
<dbReference type="InterPro" id="IPR027417">
    <property type="entry name" value="P-loop_NTPase"/>
</dbReference>
<comment type="subcellular location">
    <subcellularLocation>
        <location evidence="1">Cell membrane</location>
        <topology evidence="1">Peripheral membrane protein</topology>
    </subcellularLocation>
</comment>
<evidence type="ECO:0000256" key="2">
    <source>
        <dbReference type="ARBA" id="ARBA00005417"/>
    </source>
</evidence>
<sequence length="276" mass="29811">MSTTSSPALTKDASGTPEIQVHGLHKSFGDNEVLRGIDLEVRSGEVVCVIGPSGSGKSTLLRCVNLLEEPTKGQVFVGGTEVTHPDVDIDAVRRRIGMVFQQFNLFPHLTVTENLTLPQRRVLGRDKEAAAKVAAENLRRVGLSEKADAYPASLSGGQQQRVAIARALAMGPEVMLFDEPTSALDPELVGDVLAVMRMLADEGMTMMVVTHEMTFAREVADRVVFMDAGVIVEDGTPAQVIGNPTHERTRHFLSRLLDPAMADVEEDSPGRLSKEG</sequence>
<keyword evidence="11" id="KW-1185">Reference proteome</keyword>
<evidence type="ECO:0000256" key="6">
    <source>
        <dbReference type="ARBA" id="ARBA00022840"/>
    </source>
</evidence>
<keyword evidence="8" id="KW-0472">Membrane</keyword>
<dbReference type="CDD" id="cd03262">
    <property type="entry name" value="ABC_HisP_GlnQ"/>
    <property type="match status" value="1"/>
</dbReference>
<evidence type="ECO:0000313" key="11">
    <source>
        <dbReference type="Proteomes" id="UP001230328"/>
    </source>
</evidence>
<dbReference type="RefSeq" id="WP_307525922.1">
    <property type="nucleotide sequence ID" value="NZ_JAUSZI010000002.1"/>
</dbReference>
<comment type="caution">
    <text evidence="10">The sequence shown here is derived from an EMBL/GenBank/DDBJ whole genome shotgun (WGS) entry which is preliminary data.</text>
</comment>
<dbReference type="PIRSF" id="PIRSF039085">
    <property type="entry name" value="ABC_ATPase_HisP"/>
    <property type="match status" value="1"/>
</dbReference>
<dbReference type="PANTHER" id="PTHR43166">
    <property type="entry name" value="AMINO ACID IMPORT ATP-BINDING PROTEIN"/>
    <property type="match status" value="1"/>
</dbReference>
<evidence type="ECO:0000256" key="3">
    <source>
        <dbReference type="ARBA" id="ARBA00022448"/>
    </source>
</evidence>
<dbReference type="Pfam" id="PF00005">
    <property type="entry name" value="ABC_tran"/>
    <property type="match status" value="1"/>
</dbReference>
<dbReference type="GO" id="GO:0005524">
    <property type="term" value="F:ATP binding"/>
    <property type="evidence" value="ECO:0007669"/>
    <property type="project" value="UniProtKB-KW"/>
</dbReference>
<evidence type="ECO:0000256" key="5">
    <source>
        <dbReference type="ARBA" id="ARBA00022741"/>
    </source>
</evidence>
<name>A0ABU0T3S0_9ACTN</name>
<keyword evidence="3" id="KW-0813">Transport</keyword>
<dbReference type="PROSITE" id="PS50893">
    <property type="entry name" value="ABC_TRANSPORTER_2"/>
    <property type="match status" value="1"/>
</dbReference>
<keyword evidence="5" id="KW-0547">Nucleotide-binding</keyword>
<evidence type="ECO:0000259" key="9">
    <source>
        <dbReference type="PROSITE" id="PS50893"/>
    </source>
</evidence>
<dbReference type="PROSITE" id="PS00211">
    <property type="entry name" value="ABC_TRANSPORTER_1"/>
    <property type="match status" value="1"/>
</dbReference>
<dbReference type="InterPro" id="IPR003593">
    <property type="entry name" value="AAA+_ATPase"/>
</dbReference>
<comment type="similarity">
    <text evidence="2">Belongs to the ABC transporter superfamily.</text>
</comment>
<reference evidence="10 11" key="1">
    <citation type="submission" date="2023-07" db="EMBL/GenBank/DDBJ databases">
        <title>Comparative genomics of wheat-associated soil bacteria to identify genetic determinants of phenazine resistance.</title>
        <authorList>
            <person name="Mouncey N."/>
        </authorList>
    </citation>
    <scope>NUCLEOTIDE SEQUENCE [LARGE SCALE GENOMIC DNA]</scope>
    <source>
        <strain evidence="10 11">V2I4</strain>
    </source>
</reference>
<evidence type="ECO:0000256" key="4">
    <source>
        <dbReference type="ARBA" id="ARBA00022475"/>
    </source>
</evidence>
<dbReference type="Proteomes" id="UP001230328">
    <property type="component" value="Unassembled WGS sequence"/>
</dbReference>
<evidence type="ECO:0000256" key="8">
    <source>
        <dbReference type="ARBA" id="ARBA00023136"/>
    </source>
</evidence>
<feature type="domain" description="ABC transporter" evidence="9">
    <location>
        <begin position="19"/>
        <end position="253"/>
    </location>
</feature>
<proteinExistence type="inferred from homology"/>
<dbReference type="InterPro" id="IPR030679">
    <property type="entry name" value="ABC_ATPase_HisP-typ"/>
</dbReference>
<dbReference type="Gene3D" id="3.40.50.300">
    <property type="entry name" value="P-loop containing nucleotide triphosphate hydrolases"/>
    <property type="match status" value="1"/>
</dbReference>